<sequence>MNRIKIVNIVALVLIAFIFGCDEDELLELAKRHNLNERERNKIMAELHGKVAEGSSEMVAADAIARKELVTLHREVQAERAEFGKQRDTLEQDRKELAAERNRDSLTASAMLSLGTLAACLAPLIVCWYLLHNSPGDADDTQVSEMFLSDLVADQPILLERQNTNPPKLTHQTEPDRQEE</sequence>
<feature type="coiled-coil region" evidence="1">
    <location>
        <begin position="73"/>
        <end position="100"/>
    </location>
</feature>
<keyword evidence="3" id="KW-1133">Transmembrane helix</keyword>
<feature type="region of interest" description="Disordered" evidence="2">
    <location>
        <begin position="158"/>
        <end position="180"/>
    </location>
</feature>
<feature type="compositionally biased region" description="Polar residues" evidence="2">
    <location>
        <begin position="161"/>
        <end position="170"/>
    </location>
</feature>
<dbReference type="OrthoDB" id="288335at2"/>
<protein>
    <submittedName>
        <fullName evidence="4">Uncharacterized protein</fullName>
    </submittedName>
</protein>
<keyword evidence="1" id="KW-0175">Coiled coil</keyword>
<proteinExistence type="predicted"/>
<dbReference type="AlphaFoldDB" id="A0A2S8FX29"/>
<reference evidence="4 5" key="1">
    <citation type="submission" date="2018-02" db="EMBL/GenBank/DDBJ databases">
        <title>Comparative genomes isolates from brazilian mangrove.</title>
        <authorList>
            <person name="Araujo J.E."/>
            <person name="Taketani R.G."/>
            <person name="Silva M.C.P."/>
            <person name="Loureco M.V."/>
            <person name="Andreote F.D."/>
        </authorList>
    </citation>
    <scope>NUCLEOTIDE SEQUENCE [LARGE SCALE GENOMIC DNA]</scope>
    <source>
        <strain evidence="4 5">Hex-1 MGV</strain>
    </source>
</reference>
<dbReference type="EMBL" id="PUHY01000006">
    <property type="protein sequence ID" value="PQO36394.1"/>
    <property type="molecule type" value="Genomic_DNA"/>
</dbReference>
<evidence type="ECO:0000313" key="5">
    <source>
        <dbReference type="Proteomes" id="UP000238322"/>
    </source>
</evidence>
<keyword evidence="3" id="KW-0472">Membrane</keyword>
<feature type="transmembrane region" description="Helical" evidence="3">
    <location>
        <begin position="110"/>
        <end position="131"/>
    </location>
</feature>
<evidence type="ECO:0000256" key="2">
    <source>
        <dbReference type="SAM" id="MobiDB-lite"/>
    </source>
</evidence>
<organism evidence="4 5">
    <name type="scientific">Blastopirellula marina</name>
    <dbReference type="NCBI Taxonomy" id="124"/>
    <lineage>
        <taxon>Bacteria</taxon>
        <taxon>Pseudomonadati</taxon>
        <taxon>Planctomycetota</taxon>
        <taxon>Planctomycetia</taxon>
        <taxon>Pirellulales</taxon>
        <taxon>Pirellulaceae</taxon>
        <taxon>Blastopirellula</taxon>
    </lineage>
</organism>
<gene>
    <name evidence="4" type="ORF">C5Y83_10880</name>
</gene>
<evidence type="ECO:0000313" key="4">
    <source>
        <dbReference type="EMBL" id="PQO36394.1"/>
    </source>
</evidence>
<accession>A0A2S8FX29</accession>
<dbReference type="Proteomes" id="UP000238322">
    <property type="component" value="Unassembled WGS sequence"/>
</dbReference>
<keyword evidence="3" id="KW-0812">Transmembrane</keyword>
<dbReference type="PROSITE" id="PS51257">
    <property type="entry name" value="PROKAR_LIPOPROTEIN"/>
    <property type="match status" value="1"/>
</dbReference>
<feature type="compositionally biased region" description="Basic and acidic residues" evidence="2">
    <location>
        <begin position="171"/>
        <end position="180"/>
    </location>
</feature>
<evidence type="ECO:0000256" key="3">
    <source>
        <dbReference type="SAM" id="Phobius"/>
    </source>
</evidence>
<comment type="caution">
    <text evidence="4">The sequence shown here is derived from an EMBL/GenBank/DDBJ whole genome shotgun (WGS) entry which is preliminary data.</text>
</comment>
<evidence type="ECO:0000256" key="1">
    <source>
        <dbReference type="SAM" id="Coils"/>
    </source>
</evidence>
<name>A0A2S8FX29_9BACT</name>
<dbReference type="RefSeq" id="WP_105329684.1">
    <property type="nucleotide sequence ID" value="NZ_PUHY01000006.1"/>
</dbReference>